<evidence type="ECO:0000256" key="1">
    <source>
        <dbReference type="SAM" id="MobiDB-lite"/>
    </source>
</evidence>
<evidence type="ECO:0000313" key="2">
    <source>
        <dbReference type="EMBL" id="ETO10345.1"/>
    </source>
</evidence>
<sequence>MCLEKSGHNDNATESAPSWPRKDLSNVLATTDVDTDNDNSLEDDENEKREKRRRGGKGGGGGKENKKKERRRNRSSDEEITTISTTTTGTSTTNTTLHTTMKSEETGERQSESEAVELDDKDFDELRPQAFPVLNRTASGDVLRPTPNREKRNFDNPSHLQKFDSS</sequence>
<feature type="region of interest" description="Disordered" evidence="1">
    <location>
        <begin position="1"/>
        <end position="166"/>
    </location>
</feature>
<dbReference type="AlphaFoldDB" id="X6MBE1"/>
<feature type="compositionally biased region" description="Acidic residues" evidence="1">
    <location>
        <begin position="114"/>
        <end position="123"/>
    </location>
</feature>
<feature type="compositionally biased region" description="Basic and acidic residues" evidence="1">
    <location>
        <begin position="101"/>
        <end position="112"/>
    </location>
</feature>
<dbReference type="EMBL" id="ASPP01023515">
    <property type="protein sequence ID" value="ETO10345.1"/>
    <property type="molecule type" value="Genomic_DNA"/>
</dbReference>
<name>X6MBE1_RETFI</name>
<feature type="compositionally biased region" description="Low complexity" evidence="1">
    <location>
        <begin position="81"/>
        <end position="100"/>
    </location>
</feature>
<accession>X6MBE1</accession>
<gene>
    <name evidence="2" type="ORF">RFI_27032</name>
</gene>
<organism evidence="2 3">
    <name type="scientific">Reticulomyxa filosa</name>
    <dbReference type="NCBI Taxonomy" id="46433"/>
    <lineage>
        <taxon>Eukaryota</taxon>
        <taxon>Sar</taxon>
        <taxon>Rhizaria</taxon>
        <taxon>Retaria</taxon>
        <taxon>Foraminifera</taxon>
        <taxon>Monothalamids</taxon>
        <taxon>Reticulomyxidae</taxon>
        <taxon>Reticulomyxa</taxon>
    </lineage>
</organism>
<feature type="compositionally biased region" description="Acidic residues" evidence="1">
    <location>
        <begin position="33"/>
        <end position="45"/>
    </location>
</feature>
<feature type="non-terminal residue" evidence="2">
    <location>
        <position position="166"/>
    </location>
</feature>
<comment type="caution">
    <text evidence="2">The sequence shown here is derived from an EMBL/GenBank/DDBJ whole genome shotgun (WGS) entry which is preliminary data.</text>
</comment>
<reference evidence="2 3" key="1">
    <citation type="journal article" date="2013" name="Curr. Biol.">
        <title>The Genome of the Foraminiferan Reticulomyxa filosa.</title>
        <authorList>
            <person name="Glockner G."/>
            <person name="Hulsmann N."/>
            <person name="Schleicher M."/>
            <person name="Noegel A.A."/>
            <person name="Eichinger L."/>
            <person name="Gallinger C."/>
            <person name="Pawlowski J."/>
            <person name="Sierra R."/>
            <person name="Euteneuer U."/>
            <person name="Pillet L."/>
            <person name="Moustafa A."/>
            <person name="Platzer M."/>
            <person name="Groth M."/>
            <person name="Szafranski K."/>
            <person name="Schliwa M."/>
        </authorList>
    </citation>
    <scope>NUCLEOTIDE SEQUENCE [LARGE SCALE GENOMIC DNA]</scope>
</reference>
<keyword evidence="3" id="KW-1185">Reference proteome</keyword>
<evidence type="ECO:0000313" key="3">
    <source>
        <dbReference type="Proteomes" id="UP000023152"/>
    </source>
</evidence>
<protein>
    <submittedName>
        <fullName evidence="2">Uncharacterized protein</fullName>
    </submittedName>
</protein>
<proteinExistence type="predicted"/>
<dbReference type="Proteomes" id="UP000023152">
    <property type="component" value="Unassembled WGS sequence"/>
</dbReference>